<keyword evidence="3" id="KW-1003">Cell membrane</keyword>
<keyword evidence="6 7" id="KW-0472">Membrane</keyword>
<dbReference type="PROSITE" id="PS50928">
    <property type="entry name" value="ABC_TM1"/>
    <property type="match status" value="1"/>
</dbReference>
<gene>
    <name evidence="9" type="ORF">ACFQMJ_29115</name>
</gene>
<comment type="similarity">
    <text evidence="7">Belongs to the binding-protein-dependent transport system permease family.</text>
</comment>
<evidence type="ECO:0000256" key="4">
    <source>
        <dbReference type="ARBA" id="ARBA00022692"/>
    </source>
</evidence>
<dbReference type="Proteomes" id="UP001596378">
    <property type="component" value="Unassembled WGS sequence"/>
</dbReference>
<organism evidence="9 10">
    <name type="scientific">Cohnella cellulosilytica</name>
    <dbReference type="NCBI Taxonomy" id="986710"/>
    <lineage>
        <taxon>Bacteria</taxon>
        <taxon>Bacillati</taxon>
        <taxon>Bacillota</taxon>
        <taxon>Bacilli</taxon>
        <taxon>Bacillales</taxon>
        <taxon>Paenibacillaceae</taxon>
        <taxon>Cohnella</taxon>
    </lineage>
</organism>
<evidence type="ECO:0000256" key="3">
    <source>
        <dbReference type="ARBA" id="ARBA00022475"/>
    </source>
</evidence>
<dbReference type="PANTHER" id="PTHR30193:SF41">
    <property type="entry name" value="DIACETYLCHITOBIOSE UPTAKE SYSTEM PERMEASE PROTEIN NGCF"/>
    <property type="match status" value="1"/>
</dbReference>
<dbReference type="InterPro" id="IPR051393">
    <property type="entry name" value="ABC_transporter_permease"/>
</dbReference>
<dbReference type="InterPro" id="IPR000515">
    <property type="entry name" value="MetI-like"/>
</dbReference>
<feature type="transmembrane region" description="Helical" evidence="7">
    <location>
        <begin position="73"/>
        <end position="93"/>
    </location>
</feature>
<dbReference type="CDD" id="cd06261">
    <property type="entry name" value="TM_PBP2"/>
    <property type="match status" value="1"/>
</dbReference>
<proteinExistence type="inferred from homology"/>
<keyword evidence="5 7" id="KW-1133">Transmembrane helix</keyword>
<sequence>MRRKQDSLFYGGFVLPAVIVYTLFMIYPVAMSAGYSLTEWNGVTAKTFGGLGNYQELIADGDYWQVVRNTGQLIAYSLVFQVGAGLAIAYLLAKVVRGFRFYRSVYFIPVIISPVAIGLMFSLFYNSDTGPLNHLLDSLGLSSWKRQWLSDPHTVLKAVMAPQIWQYIGLYVVIFLAAIQQVPEELVESARMDGAGPFRTFFNVVMPQIWDVFQVCVILAVTGSLKSFDHAWVITSGGPGNASSFIALQMFKTAFISNEIGYGSAMTITILAYATLFTVLFKRICARLYN</sequence>
<feature type="transmembrane region" description="Helical" evidence="7">
    <location>
        <begin position="260"/>
        <end position="281"/>
    </location>
</feature>
<comment type="subcellular location">
    <subcellularLocation>
        <location evidence="1 7">Cell membrane</location>
        <topology evidence="1 7">Multi-pass membrane protein</topology>
    </subcellularLocation>
</comment>
<reference evidence="10" key="1">
    <citation type="journal article" date="2019" name="Int. J. Syst. Evol. Microbiol.">
        <title>The Global Catalogue of Microorganisms (GCM) 10K type strain sequencing project: providing services to taxonomists for standard genome sequencing and annotation.</title>
        <authorList>
            <consortium name="The Broad Institute Genomics Platform"/>
            <consortium name="The Broad Institute Genome Sequencing Center for Infectious Disease"/>
            <person name="Wu L."/>
            <person name="Ma J."/>
        </authorList>
    </citation>
    <scope>NUCLEOTIDE SEQUENCE [LARGE SCALE GENOMIC DNA]</scope>
    <source>
        <strain evidence="10">KCTC 12907</strain>
    </source>
</reference>
<keyword evidence="2 7" id="KW-0813">Transport</keyword>
<evidence type="ECO:0000256" key="1">
    <source>
        <dbReference type="ARBA" id="ARBA00004651"/>
    </source>
</evidence>
<evidence type="ECO:0000256" key="6">
    <source>
        <dbReference type="ARBA" id="ARBA00023136"/>
    </source>
</evidence>
<feature type="transmembrane region" description="Helical" evidence="7">
    <location>
        <begin position="105"/>
        <end position="125"/>
    </location>
</feature>
<evidence type="ECO:0000259" key="8">
    <source>
        <dbReference type="PROSITE" id="PS50928"/>
    </source>
</evidence>
<dbReference type="EMBL" id="JBHTAI010000024">
    <property type="protein sequence ID" value="MFC7152615.1"/>
    <property type="molecule type" value="Genomic_DNA"/>
</dbReference>
<evidence type="ECO:0000256" key="2">
    <source>
        <dbReference type="ARBA" id="ARBA00022448"/>
    </source>
</evidence>
<dbReference type="SUPFAM" id="SSF161098">
    <property type="entry name" value="MetI-like"/>
    <property type="match status" value="1"/>
</dbReference>
<dbReference type="Gene3D" id="1.10.3720.10">
    <property type="entry name" value="MetI-like"/>
    <property type="match status" value="1"/>
</dbReference>
<name>A0ABW2FHJ0_9BACL</name>
<protein>
    <submittedName>
        <fullName evidence="9">Carbohydrate ABC transporter permease</fullName>
    </submittedName>
</protein>
<evidence type="ECO:0000313" key="10">
    <source>
        <dbReference type="Proteomes" id="UP001596378"/>
    </source>
</evidence>
<feature type="domain" description="ABC transmembrane type-1" evidence="8">
    <location>
        <begin position="67"/>
        <end position="281"/>
    </location>
</feature>
<dbReference type="InterPro" id="IPR035906">
    <property type="entry name" value="MetI-like_sf"/>
</dbReference>
<keyword evidence="10" id="KW-1185">Reference proteome</keyword>
<evidence type="ECO:0000313" key="9">
    <source>
        <dbReference type="EMBL" id="MFC7152615.1"/>
    </source>
</evidence>
<keyword evidence="4 7" id="KW-0812">Transmembrane</keyword>
<feature type="transmembrane region" description="Helical" evidence="7">
    <location>
        <begin position="164"/>
        <end position="180"/>
    </location>
</feature>
<dbReference type="RefSeq" id="WP_378051678.1">
    <property type="nucleotide sequence ID" value="NZ_JBHMDN010000035.1"/>
</dbReference>
<evidence type="ECO:0000256" key="7">
    <source>
        <dbReference type="RuleBase" id="RU363032"/>
    </source>
</evidence>
<comment type="caution">
    <text evidence="9">The sequence shown here is derived from an EMBL/GenBank/DDBJ whole genome shotgun (WGS) entry which is preliminary data.</text>
</comment>
<dbReference type="PANTHER" id="PTHR30193">
    <property type="entry name" value="ABC TRANSPORTER PERMEASE PROTEIN"/>
    <property type="match status" value="1"/>
</dbReference>
<feature type="transmembrane region" description="Helical" evidence="7">
    <location>
        <begin position="7"/>
        <end position="30"/>
    </location>
</feature>
<feature type="transmembrane region" description="Helical" evidence="7">
    <location>
        <begin position="201"/>
        <end position="222"/>
    </location>
</feature>
<dbReference type="Pfam" id="PF00528">
    <property type="entry name" value="BPD_transp_1"/>
    <property type="match status" value="1"/>
</dbReference>
<evidence type="ECO:0000256" key="5">
    <source>
        <dbReference type="ARBA" id="ARBA00022989"/>
    </source>
</evidence>
<accession>A0ABW2FHJ0</accession>